<evidence type="ECO:0000313" key="3">
    <source>
        <dbReference type="Proteomes" id="UP001432146"/>
    </source>
</evidence>
<feature type="region of interest" description="Disordered" evidence="1">
    <location>
        <begin position="1"/>
        <end position="32"/>
    </location>
</feature>
<reference evidence="2 3" key="1">
    <citation type="submission" date="2024-05" db="EMBL/GenBank/DDBJ databases">
        <title>The nuclear and mitochondrial genome assemblies of Tetragonisca angustula (Apidae: Meliponini), a tiny yet remarkable pollinator in the Neotropics.</title>
        <authorList>
            <person name="Ferrari R."/>
            <person name="Ricardo P.C."/>
            <person name="Dias F.C."/>
            <person name="Araujo N.S."/>
            <person name="Soares D.O."/>
            <person name="Zhou Q.-S."/>
            <person name="Zhu C.-D."/>
            <person name="Coutinho L."/>
            <person name="Airas M.C."/>
            <person name="Batista T.M."/>
        </authorList>
    </citation>
    <scope>NUCLEOTIDE SEQUENCE [LARGE SCALE GENOMIC DNA]</scope>
    <source>
        <strain evidence="2">ASF017062</strain>
        <tissue evidence="2">Abdomen</tissue>
    </source>
</reference>
<feature type="compositionally biased region" description="Basic residues" evidence="1">
    <location>
        <begin position="1"/>
        <end position="10"/>
    </location>
</feature>
<accession>A0AAW1AM54</accession>
<organism evidence="2 3">
    <name type="scientific">Tetragonisca angustula</name>
    <dbReference type="NCBI Taxonomy" id="166442"/>
    <lineage>
        <taxon>Eukaryota</taxon>
        <taxon>Metazoa</taxon>
        <taxon>Ecdysozoa</taxon>
        <taxon>Arthropoda</taxon>
        <taxon>Hexapoda</taxon>
        <taxon>Insecta</taxon>
        <taxon>Pterygota</taxon>
        <taxon>Neoptera</taxon>
        <taxon>Endopterygota</taxon>
        <taxon>Hymenoptera</taxon>
        <taxon>Apocrita</taxon>
        <taxon>Aculeata</taxon>
        <taxon>Apoidea</taxon>
        <taxon>Anthophila</taxon>
        <taxon>Apidae</taxon>
        <taxon>Tetragonisca</taxon>
    </lineage>
</organism>
<comment type="caution">
    <text evidence="2">The sequence shown here is derived from an EMBL/GenBank/DDBJ whole genome shotgun (WGS) entry which is preliminary data.</text>
</comment>
<keyword evidence="3" id="KW-1185">Reference proteome</keyword>
<sequence>MRSIKTRPRKRGDGESRLAVSDTDPADPWPSRIEIINIDPERPSTLSALDESLLSRISVLVEPWSRGGFFVAKLKSERFLSPPVPPERESKSLGQIKIVGHRRRGQLAFDGRANGHGSSSLYGIRKNRVARRGISLRGFALKLSEKGAVHSPSRGISGN</sequence>
<name>A0AAW1AM54_9HYME</name>
<gene>
    <name evidence="2" type="ORF">QLX08_000682</name>
</gene>
<proteinExistence type="predicted"/>
<evidence type="ECO:0000313" key="2">
    <source>
        <dbReference type="EMBL" id="KAK9309674.1"/>
    </source>
</evidence>
<evidence type="ECO:0000256" key="1">
    <source>
        <dbReference type="SAM" id="MobiDB-lite"/>
    </source>
</evidence>
<dbReference type="EMBL" id="JAWNGG020000009">
    <property type="protein sequence ID" value="KAK9309674.1"/>
    <property type="molecule type" value="Genomic_DNA"/>
</dbReference>
<dbReference type="AlphaFoldDB" id="A0AAW1AM54"/>
<protein>
    <submittedName>
        <fullName evidence="2">Uncharacterized protein</fullName>
    </submittedName>
</protein>
<dbReference type="Proteomes" id="UP001432146">
    <property type="component" value="Unassembled WGS sequence"/>
</dbReference>